<evidence type="ECO:0000259" key="3">
    <source>
        <dbReference type="PROSITE" id="PS51371"/>
    </source>
</evidence>
<dbReference type="PANTHER" id="PTHR43080">
    <property type="entry name" value="CBS DOMAIN-CONTAINING PROTEIN CBSX3, MITOCHONDRIAL"/>
    <property type="match status" value="1"/>
</dbReference>
<dbReference type="SUPFAM" id="SSF54631">
    <property type="entry name" value="CBS-domain pair"/>
    <property type="match status" value="1"/>
</dbReference>
<organism evidence="4 5">
    <name type="scientific">Caballeronia hypogeia</name>
    <dbReference type="NCBI Taxonomy" id="1777140"/>
    <lineage>
        <taxon>Bacteria</taxon>
        <taxon>Pseudomonadati</taxon>
        <taxon>Pseudomonadota</taxon>
        <taxon>Betaproteobacteria</taxon>
        <taxon>Burkholderiales</taxon>
        <taxon>Burkholderiaceae</taxon>
        <taxon>Caballeronia</taxon>
    </lineage>
</organism>
<dbReference type="AlphaFoldDB" id="A0A157ZKL6"/>
<gene>
    <name evidence="4" type="ORF">AWB79_01073</name>
</gene>
<dbReference type="Proteomes" id="UP000054851">
    <property type="component" value="Unassembled WGS sequence"/>
</dbReference>
<name>A0A157ZKL6_9BURK</name>
<dbReference type="Gene3D" id="3.10.580.10">
    <property type="entry name" value="CBS-domain"/>
    <property type="match status" value="1"/>
</dbReference>
<reference evidence="4" key="1">
    <citation type="submission" date="2016-01" db="EMBL/GenBank/DDBJ databases">
        <authorList>
            <person name="Peeters C."/>
        </authorList>
    </citation>
    <scope>NUCLEOTIDE SEQUENCE</scope>
    <source>
        <strain evidence="4">LMG 29322</strain>
    </source>
</reference>
<dbReference type="InterPro" id="IPR000644">
    <property type="entry name" value="CBS_dom"/>
</dbReference>
<evidence type="ECO:0000313" key="5">
    <source>
        <dbReference type="Proteomes" id="UP000054851"/>
    </source>
</evidence>
<evidence type="ECO:0000256" key="2">
    <source>
        <dbReference type="PROSITE-ProRule" id="PRU00703"/>
    </source>
</evidence>
<sequence length="131" mass="14801">MSDRDIGSLPVMSEGQLVGLLTFREVINLLAQRQRELRRGPTPPVAELQVLHVMNPEPVVASPEMDVSELRALMVTHHQRYLPVMENGRLHAVVSFHDVAKAVHEEQSFENRMLKSYIGDWPVEEAVASHT</sequence>
<dbReference type="PANTHER" id="PTHR43080:SF2">
    <property type="entry name" value="CBS DOMAIN-CONTAINING PROTEIN"/>
    <property type="match status" value="1"/>
</dbReference>
<dbReference type="InterPro" id="IPR051257">
    <property type="entry name" value="Diverse_CBS-Domain"/>
</dbReference>
<dbReference type="InterPro" id="IPR046342">
    <property type="entry name" value="CBS_dom_sf"/>
</dbReference>
<comment type="caution">
    <text evidence="4">The sequence shown here is derived from an EMBL/GenBank/DDBJ whole genome shotgun (WGS) entry which is preliminary data.</text>
</comment>
<evidence type="ECO:0000313" key="4">
    <source>
        <dbReference type="EMBL" id="SAK46068.1"/>
    </source>
</evidence>
<dbReference type="PROSITE" id="PS51371">
    <property type="entry name" value="CBS"/>
    <property type="match status" value="1"/>
</dbReference>
<dbReference type="SMART" id="SM00116">
    <property type="entry name" value="CBS"/>
    <property type="match status" value="1"/>
</dbReference>
<dbReference type="Pfam" id="PF00571">
    <property type="entry name" value="CBS"/>
    <property type="match status" value="2"/>
</dbReference>
<protein>
    <submittedName>
        <fullName evidence="4">XRE family transcriptional regulator</fullName>
    </submittedName>
</protein>
<keyword evidence="1 2" id="KW-0129">CBS domain</keyword>
<keyword evidence="5" id="KW-1185">Reference proteome</keyword>
<evidence type="ECO:0000256" key="1">
    <source>
        <dbReference type="ARBA" id="ARBA00023122"/>
    </source>
</evidence>
<proteinExistence type="predicted"/>
<accession>A0A157ZKL6</accession>
<dbReference type="STRING" id="1777140.AWB79_01073"/>
<feature type="domain" description="CBS" evidence="3">
    <location>
        <begin position="54"/>
        <end position="109"/>
    </location>
</feature>
<dbReference type="EMBL" id="FCOA02000002">
    <property type="protein sequence ID" value="SAK46068.1"/>
    <property type="molecule type" value="Genomic_DNA"/>
</dbReference>